<comment type="caution">
    <text evidence="2">The sequence shown here is derived from an EMBL/GenBank/DDBJ whole genome shotgun (WGS) entry which is preliminary data.</text>
</comment>
<dbReference type="Proteomes" id="UP001321760">
    <property type="component" value="Unassembled WGS sequence"/>
</dbReference>
<proteinExistence type="predicted"/>
<reference evidence="2" key="2">
    <citation type="submission" date="2023-05" db="EMBL/GenBank/DDBJ databases">
        <authorList>
            <consortium name="Lawrence Berkeley National Laboratory"/>
            <person name="Steindorff A."/>
            <person name="Hensen N."/>
            <person name="Bonometti L."/>
            <person name="Westerberg I."/>
            <person name="Brannstrom I.O."/>
            <person name="Guillou S."/>
            <person name="Cros-Aarteil S."/>
            <person name="Calhoun S."/>
            <person name="Haridas S."/>
            <person name="Kuo A."/>
            <person name="Mondo S."/>
            <person name="Pangilinan J."/>
            <person name="Riley R."/>
            <person name="Labutti K."/>
            <person name="Andreopoulos B."/>
            <person name="Lipzen A."/>
            <person name="Chen C."/>
            <person name="Yanf M."/>
            <person name="Daum C."/>
            <person name="Ng V."/>
            <person name="Clum A."/>
            <person name="Ohm R."/>
            <person name="Martin F."/>
            <person name="Silar P."/>
            <person name="Natvig D."/>
            <person name="Lalanne C."/>
            <person name="Gautier V."/>
            <person name="Ament-Velasquez S.L."/>
            <person name="Kruys A."/>
            <person name="Hutchinson M.I."/>
            <person name="Powell A.J."/>
            <person name="Barry K."/>
            <person name="Miller A.N."/>
            <person name="Grigoriev I.V."/>
            <person name="Debuchy R."/>
            <person name="Gladieux P."/>
            <person name="Thoren M.H."/>
            <person name="Johannesson H."/>
        </authorList>
    </citation>
    <scope>NUCLEOTIDE SEQUENCE</scope>
    <source>
        <strain evidence="2">PSN243</strain>
    </source>
</reference>
<evidence type="ECO:0008006" key="4">
    <source>
        <dbReference type="Google" id="ProtNLM"/>
    </source>
</evidence>
<evidence type="ECO:0000313" key="3">
    <source>
        <dbReference type="Proteomes" id="UP001321760"/>
    </source>
</evidence>
<keyword evidence="1" id="KW-0732">Signal</keyword>
<organism evidence="2 3">
    <name type="scientific">Podospora aff. communis PSN243</name>
    <dbReference type="NCBI Taxonomy" id="3040156"/>
    <lineage>
        <taxon>Eukaryota</taxon>
        <taxon>Fungi</taxon>
        <taxon>Dikarya</taxon>
        <taxon>Ascomycota</taxon>
        <taxon>Pezizomycotina</taxon>
        <taxon>Sordariomycetes</taxon>
        <taxon>Sordariomycetidae</taxon>
        <taxon>Sordariales</taxon>
        <taxon>Podosporaceae</taxon>
        <taxon>Podospora</taxon>
    </lineage>
</organism>
<accession>A0AAV9GAA3</accession>
<protein>
    <recommendedName>
        <fullName evidence="4">Ecp2 effector protein domain-containing protein</fullName>
    </recommendedName>
</protein>
<keyword evidence="3" id="KW-1185">Reference proteome</keyword>
<feature type="chain" id="PRO_5044001332" description="Ecp2 effector protein domain-containing protein" evidence="1">
    <location>
        <begin position="26"/>
        <end position="181"/>
    </location>
</feature>
<reference evidence="2" key="1">
    <citation type="journal article" date="2023" name="Mol. Phylogenet. Evol.">
        <title>Genome-scale phylogeny and comparative genomics of the fungal order Sordariales.</title>
        <authorList>
            <person name="Hensen N."/>
            <person name="Bonometti L."/>
            <person name="Westerberg I."/>
            <person name="Brannstrom I.O."/>
            <person name="Guillou S."/>
            <person name="Cros-Aarteil S."/>
            <person name="Calhoun S."/>
            <person name="Haridas S."/>
            <person name="Kuo A."/>
            <person name="Mondo S."/>
            <person name="Pangilinan J."/>
            <person name="Riley R."/>
            <person name="LaButti K."/>
            <person name="Andreopoulos B."/>
            <person name="Lipzen A."/>
            <person name="Chen C."/>
            <person name="Yan M."/>
            <person name="Daum C."/>
            <person name="Ng V."/>
            <person name="Clum A."/>
            <person name="Steindorff A."/>
            <person name="Ohm R.A."/>
            <person name="Martin F."/>
            <person name="Silar P."/>
            <person name="Natvig D.O."/>
            <person name="Lalanne C."/>
            <person name="Gautier V."/>
            <person name="Ament-Velasquez S.L."/>
            <person name="Kruys A."/>
            <person name="Hutchinson M.I."/>
            <person name="Powell A.J."/>
            <person name="Barry K."/>
            <person name="Miller A.N."/>
            <person name="Grigoriev I.V."/>
            <person name="Debuchy R."/>
            <person name="Gladieux P."/>
            <person name="Hiltunen Thoren M."/>
            <person name="Johannesson H."/>
        </authorList>
    </citation>
    <scope>NUCLEOTIDE SEQUENCE</scope>
    <source>
        <strain evidence="2">PSN243</strain>
    </source>
</reference>
<feature type="signal peptide" evidence="1">
    <location>
        <begin position="1"/>
        <end position="25"/>
    </location>
</feature>
<name>A0AAV9GAA3_9PEZI</name>
<evidence type="ECO:0000256" key="1">
    <source>
        <dbReference type="SAM" id="SignalP"/>
    </source>
</evidence>
<evidence type="ECO:0000313" key="2">
    <source>
        <dbReference type="EMBL" id="KAK4444322.1"/>
    </source>
</evidence>
<sequence>MISSKNSAVHLFFAMLSALFPLSASQNCNEGTRLVCYGQSGGTSQDVDVEEVAYVAEQLRAMSEDGPAFWTMPANPTLDECDEWTLYEPFGTVWVLAKHTSNRVNSSVSYDEMANTIDGGVDATEEQRKNSILGCGTGGGQLVVQINASNPVYKTEAYKTTTGVPRDILIKVVSSKLQGKF</sequence>
<dbReference type="EMBL" id="MU865978">
    <property type="protein sequence ID" value="KAK4444322.1"/>
    <property type="molecule type" value="Genomic_DNA"/>
</dbReference>
<gene>
    <name evidence="2" type="ORF">QBC34DRAFT_487857</name>
</gene>
<dbReference type="AlphaFoldDB" id="A0AAV9GAA3"/>